<sequence>MTLAADYARDGYVVVQDVLTPAEIDALRKEATAIATGGRGAILGAEAFAGRGEAALPEILAIHFPHKASPLMAAMLAHPAIVALLTQLVGPDVKAMQSMLFVKSAGKPGQAWHQDEHYIPTRDRSLCGVWIALDDATPENGCLWMRPGSHHDGILWPVRDHGDPRFDNGQEAHGFPGDREEGVPVPVRAGGVALFNGYTLHRSLDNRAPGGFRRALVNHYMSARSLLPWAFGIPPTLREDYRDIVLVAGDDPYAWKGREDISFPFVRPENPAHAAALFGRLRG</sequence>
<dbReference type="PANTHER" id="PTHR20883">
    <property type="entry name" value="PHYTANOYL-COA DIOXYGENASE DOMAIN CONTAINING 1"/>
    <property type="match status" value="1"/>
</dbReference>
<dbReference type="InterPro" id="IPR008775">
    <property type="entry name" value="Phytyl_CoA_dOase-like"/>
</dbReference>
<dbReference type="EMBL" id="CP059851">
    <property type="protein sequence ID" value="QMW24740.1"/>
    <property type="molecule type" value="Genomic_DNA"/>
</dbReference>
<dbReference type="Gene3D" id="2.60.120.620">
    <property type="entry name" value="q2cbj1_9rhob like domain"/>
    <property type="match status" value="1"/>
</dbReference>
<keyword evidence="2" id="KW-0223">Dioxygenase</keyword>
<dbReference type="GO" id="GO:0005506">
    <property type="term" value="F:iron ion binding"/>
    <property type="evidence" value="ECO:0007669"/>
    <property type="project" value="UniProtKB-ARBA"/>
</dbReference>
<dbReference type="PANTHER" id="PTHR20883:SF48">
    <property type="entry name" value="ECTOINE DIOXYGENASE"/>
    <property type="match status" value="1"/>
</dbReference>
<dbReference type="KEGG" id="sand:H3309_16070"/>
<protein>
    <submittedName>
        <fullName evidence="2">Phytanoyl-CoA dioxygenase family protein</fullName>
    </submittedName>
</protein>
<dbReference type="Proteomes" id="UP000515292">
    <property type="component" value="Chromosome"/>
</dbReference>
<gene>
    <name evidence="2" type="ORF">H3309_16070</name>
</gene>
<evidence type="ECO:0000256" key="1">
    <source>
        <dbReference type="ARBA" id="ARBA00001954"/>
    </source>
</evidence>
<keyword evidence="2" id="KW-0560">Oxidoreductase</keyword>
<comment type="cofactor">
    <cofactor evidence="1">
        <name>Fe(2+)</name>
        <dbReference type="ChEBI" id="CHEBI:29033"/>
    </cofactor>
</comment>
<dbReference type="SUPFAM" id="SSF51197">
    <property type="entry name" value="Clavaminate synthase-like"/>
    <property type="match status" value="1"/>
</dbReference>
<proteinExistence type="predicted"/>
<accession>A0A7G5IMZ8</accession>
<dbReference type="GO" id="GO:0016706">
    <property type="term" value="F:2-oxoglutarate-dependent dioxygenase activity"/>
    <property type="evidence" value="ECO:0007669"/>
    <property type="project" value="UniProtKB-ARBA"/>
</dbReference>
<name>A0A7G5IMZ8_9SPHN</name>
<evidence type="ECO:0000313" key="3">
    <source>
        <dbReference type="Proteomes" id="UP000515292"/>
    </source>
</evidence>
<evidence type="ECO:0000313" key="2">
    <source>
        <dbReference type="EMBL" id="QMW24740.1"/>
    </source>
</evidence>
<dbReference type="Pfam" id="PF05721">
    <property type="entry name" value="PhyH"/>
    <property type="match status" value="1"/>
</dbReference>
<keyword evidence="3" id="KW-1185">Reference proteome</keyword>
<reference evidence="2 3" key="1">
    <citation type="submission" date="2020-07" db="EMBL/GenBank/DDBJ databases">
        <title>Complete genome sequence for Sandaracinobacter sp. M6.</title>
        <authorList>
            <person name="Tang Y."/>
            <person name="Liu Q."/>
            <person name="Guo Z."/>
            <person name="Lei P."/>
            <person name="Huang B."/>
        </authorList>
    </citation>
    <scope>NUCLEOTIDE SEQUENCE [LARGE SCALE GENOMIC DNA]</scope>
    <source>
        <strain evidence="2 3">M6</strain>
    </source>
</reference>
<organism evidence="2 3">
    <name type="scientific">Sandaracinobacteroides saxicola</name>
    <dbReference type="NCBI Taxonomy" id="2759707"/>
    <lineage>
        <taxon>Bacteria</taxon>
        <taxon>Pseudomonadati</taxon>
        <taxon>Pseudomonadota</taxon>
        <taxon>Alphaproteobacteria</taxon>
        <taxon>Sphingomonadales</taxon>
        <taxon>Sphingosinicellaceae</taxon>
        <taxon>Sandaracinobacteroides</taxon>
    </lineage>
</organism>
<dbReference type="AlphaFoldDB" id="A0A7G5IMZ8"/>